<dbReference type="AlphaFoldDB" id="A0A812I9I4"/>
<name>A0A812I9I4_9DINO</name>
<dbReference type="OrthoDB" id="438270at2759"/>
<protein>
    <submittedName>
        <fullName evidence="1">AmtB protein</fullName>
    </submittedName>
</protein>
<evidence type="ECO:0000313" key="1">
    <source>
        <dbReference type="EMBL" id="CAE7028113.1"/>
    </source>
</evidence>
<organism evidence="1 2">
    <name type="scientific">Symbiodinium natans</name>
    <dbReference type="NCBI Taxonomy" id="878477"/>
    <lineage>
        <taxon>Eukaryota</taxon>
        <taxon>Sar</taxon>
        <taxon>Alveolata</taxon>
        <taxon>Dinophyceae</taxon>
        <taxon>Suessiales</taxon>
        <taxon>Symbiodiniaceae</taxon>
        <taxon>Symbiodinium</taxon>
    </lineage>
</organism>
<evidence type="ECO:0000313" key="2">
    <source>
        <dbReference type="Proteomes" id="UP000604046"/>
    </source>
</evidence>
<dbReference type="Proteomes" id="UP000604046">
    <property type="component" value="Unassembled WGS sequence"/>
</dbReference>
<accession>A0A812I9I4</accession>
<comment type="caution">
    <text evidence="1">The sequence shown here is derived from an EMBL/GenBank/DDBJ whole genome shotgun (WGS) entry which is preliminary data.</text>
</comment>
<reference evidence="1" key="1">
    <citation type="submission" date="2021-02" db="EMBL/GenBank/DDBJ databases">
        <authorList>
            <person name="Dougan E. K."/>
            <person name="Rhodes N."/>
            <person name="Thang M."/>
            <person name="Chan C."/>
        </authorList>
    </citation>
    <scope>NUCLEOTIDE SEQUENCE</scope>
</reference>
<keyword evidence="2" id="KW-1185">Reference proteome</keyword>
<sequence>MPILPPDIQAMDALAKSQSAEEDLLKAIGRQIVYHMVDFSVKDVANTASSCQRMLVKDGAVLEAMVRQDRDDGSVL</sequence>
<proteinExistence type="predicted"/>
<gene>
    <name evidence="1" type="primary">amtB</name>
    <name evidence="1" type="ORF">SNAT2548_LOCUS3386</name>
</gene>
<dbReference type="EMBL" id="CAJNDS010000206">
    <property type="protein sequence ID" value="CAE7028113.1"/>
    <property type="molecule type" value="Genomic_DNA"/>
</dbReference>